<evidence type="ECO:0000259" key="8">
    <source>
        <dbReference type="Pfam" id="PF00501"/>
    </source>
</evidence>
<dbReference type="Proteomes" id="UP000887013">
    <property type="component" value="Unassembled WGS sequence"/>
</dbReference>
<accession>A0A8X6QTH8</accession>
<comment type="caution">
    <text evidence="10">The sequence shown here is derived from an EMBL/GenBank/DDBJ whole genome shotgun (WGS) entry which is preliminary data.</text>
</comment>
<keyword evidence="7" id="KW-0963">Cytoplasm</keyword>
<name>A0A8X6QTH8_NEPPI</name>
<dbReference type="NCBIfam" id="TIGR01217">
    <property type="entry name" value="ac_ac_CoA_syn"/>
    <property type="match status" value="1"/>
</dbReference>
<dbReference type="GO" id="GO:0005524">
    <property type="term" value="F:ATP binding"/>
    <property type="evidence" value="ECO:0007669"/>
    <property type="project" value="UniProtKB-UniRule"/>
</dbReference>
<evidence type="ECO:0000259" key="9">
    <source>
        <dbReference type="Pfam" id="PF16177"/>
    </source>
</evidence>
<feature type="domain" description="AMP-dependent synthetase/ligase" evidence="8">
    <location>
        <begin position="131"/>
        <end position="499"/>
    </location>
</feature>
<feature type="domain" description="Acetyl-coenzyme A synthetase N-terminal" evidence="9">
    <location>
        <begin position="55"/>
        <end position="112"/>
    </location>
</feature>
<dbReference type="EMBL" id="BMAW01132122">
    <property type="protein sequence ID" value="GFU42171.1"/>
    <property type="molecule type" value="Genomic_DNA"/>
</dbReference>
<keyword evidence="5 7" id="KW-0547">Nucleotide-binding</keyword>
<evidence type="ECO:0000256" key="1">
    <source>
        <dbReference type="ARBA" id="ARBA00006432"/>
    </source>
</evidence>
<comment type="similarity">
    <text evidence="1 7">Belongs to the ATP-dependent AMP-binding enzyme family.</text>
</comment>
<dbReference type="InterPro" id="IPR045851">
    <property type="entry name" value="AMP-bd_C_sf"/>
</dbReference>
<evidence type="ECO:0000313" key="11">
    <source>
        <dbReference type="Proteomes" id="UP000887013"/>
    </source>
</evidence>
<evidence type="ECO:0000256" key="6">
    <source>
        <dbReference type="ARBA" id="ARBA00022840"/>
    </source>
</evidence>
<keyword evidence="7" id="KW-0443">Lipid metabolism</keyword>
<reference evidence="10" key="1">
    <citation type="submission" date="2020-08" db="EMBL/GenBank/DDBJ databases">
        <title>Multicomponent nature underlies the extraordinary mechanical properties of spider dragline silk.</title>
        <authorList>
            <person name="Kono N."/>
            <person name="Nakamura H."/>
            <person name="Mori M."/>
            <person name="Yoshida Y."/>
            <person name="Ohtoshi R."/>
            <person name="Malay A.D."/>
            <person name="Moran D.A.P."/>
            <person name="Tomita M."/>
            <person name="Numata K."/>
            <person name="Arakawa K."/>
        </authorList>
    </citation>
    <scope>NUCLEOTIDE SEQUENCE</scope>
</reference>
<organism evidence="10 11">
    <name type="scientific">Nephila pilipes</name>
    <name type="common">Giant wood spider</name>
    <name type="synonym">Nephila maculata</name>
    <dbReference type="NCBI Taxonomy" id="299642"/>
    <lineage>
        <taxon>Eukaryota</taxon>
        <taxon>Metazoa</taxon>
        <taxon>Ecdysozoa</taxon>
        <taxon>Arthropoda</taxon>
        <taxon>Chelicerata</taxon>
        <taxon>Arachnida</taxon>
        <taxon>Araneae</taxon>
        <taxon>Araneomorphae</taxon>
        <taxon>Entelegynae</taxon>
        <taxon>Araneoidea</taxon>
        <taxon>Nephilidae</taxon>
        <taxon>Nephila</taxon>
    </lineage>
</organism>
<dbReference type="Pfam" id="PF16177">
    <property type="entry name" value="ACAS_N"/>
    <property type="match status" value="1"/>
</dbReference>
<evidence type="ECO:0000256" key="4">
    <source>
        <dbReference type="ARBA" id="ARBA00022598"/>
    </source>
</evidence>
<evidence type="ECO:0000313" key="10">
    <source>
        <dbReference type="EMBL" id="GFU42171.1"/>
    </source>
</evidence>
<proteinExistence type="inferred from homology"/>
<dbReference type="Gene3D" id="3.40.50.12780">
    <property type="entry name" value="N-terminal domain of ligase-like"/>
    <property type="match status" value="1"/>
</dbReference>
<dbReference type="InterPro" id="IPR000873">
    <property type="entry name" value="AMP-dep_synth/lig_dom"/>
</dbReference>
<comment type="function">
    <text evidence="7">Converts acetoacetate to acetoacetyl-CoA in the cytosol.</text>
</comment>
<dbReference type="InterPro" id="IPR005914">
    <property type="entry name" value="Acac_CoA_synth"/>
</dbReference>
<evidence type="ECO:0000256" key="3">
    <source>
        <dbReference type="ARBA" id="ARBA00015326"/>
    </source>
</evidence>
<dbReference type="PANTHER" id="PTHR42921">
    <property type="entry name" value="ACETOACETYL-COA SYNTHETASE"/>
    <property type="match status" value="1"/>
</dbReference>
<keyword evidence="4 7" id="KW-0436">Ligase</keyword>
<dbReference type="GO" id="GO:0005829">
    <property type="term" value="C:cytosol"/>
    <property type="evidence" value="ECO:0007669"/>
    <property type="project" value="UniProtKB-SubCell"/>
</dbReference>
<dbReference type="PANTHER" id="PTHR42921:SF1">
    <property type="entry name" value="ACETOACETYL-COA SYNTHETASE"/>
    <property type="match status" value="1"/>
</dbReference>
<keyword evidence="7" id="KW-0276">Fatty acid metabolism</keyword>
<comment type="subcellular location">
    <subcellularLocation>
        <location evidence="7">Cytoplasm</location>
        <location evidence="7">Cytosol</location>
    </subcellularLocation>
</comment>
<dbReference type="InterPro" id="IPR032387">
    <property type="entry name" value="ACAS_N"/>
</dbReference>
<dbReference type="OrthoDB" id="10253869at2759"/>
<dbReference type="GO" id="GO:0030729">
    <property type="term" value="F:acetoacetate-CoA ligase activity"/>
    <property type="evidence" value="ECO:0007669"/>
    <property type="project" value="UniProtKB-UniRule"/>
</dbReference>
<dbReference type="GO" id="GO:0006631">
    <property type="term" value="P:fatty acid metabolic process"/>
    <property type="evidence" value="ECO:0007669"/>
    <property type="project" value="UniProtKB-UniRule"/>
</dbReference>
<evidence type="ECO:0000256" key="7">
    <source>
        <dbReference type="RuleBase" id="RU367019"/>
    </source>
</evidence>
<keyword evidence="6 7" id="KW-0067">ATP-binding</keyword>
<dbReference type="AlphaFoldDB" id="A0A8X6QTH8"/>
<keyword evidence="11" id="KW-1185">Reference proteome</keyword>
<evidence type="ECO:0000256" key="5">
    <source>
        <dbReference type="ARBA" id="ARBA00022741"/>
    </source>
</evidence>
<dbReference type="SUPFAM" id="SSF56801">
    <property type="entry name" value="Acetyl-CoA synthetase-like"/>
    <property type="match status" value="1"/>
</dbReference>
<sequence length="687" mass="78822">MNGSTNGSAISNLYNHNESFAKRCIPIWTKKETNTELIRFKKLIEKKYNQRFNTYWDLHKWSVENIPDFWKEIWHYFNIISSKPYDEVFRKTGKGFLDNEWFKGAAFNLAENILKIRNNKIGLIYSDEFGCRETFTYAEIYEQVKRYAAAFRKHGLRVGDRVSYYIPSRKEALFSMLATFSIGAVWGGSLPYYGSKVASNIMKTIEPKFIISIDHFQSNGEQFHPIDNLSTITKVVPNLEKVIIVATKEETLSRNISDIPHSIFLEDFLQSGMNSDGTVPEIIFEQLPFSHPAIINFTSGTTRDPKGVVHSAGTFIAQFRDFAFHQNFKDDDVVFMCSPVGWAIWDYIIPSIAFGVKLFLYNGSPEFKKKGHTIWDVFSENKVSIAFLPPAFVDTFATDDIRPQPDTNLSSLRTVIMAGSPPRPQEYKFLFDNVRKDLFVGSLYGATEVFGAFSGFDFGSYSYVCECQVPALGVDLHCFDEEGNSVIGQRGEIVVSKPCPSFPIYLWKDENNSKMEEEYLSKYPGSWSQNDIGWINPKTKGLVIIGRSDNTLKQFGERVSPSDMYLAISDMEELEDFICVGQDRYDGFSRAVLFVKLREGLTFDSHLKKKIQETIGKELSYNIPEVILDIPEIPYNMNHKRLENIVKKIVMSNKIPEVKNIRNPNCLKYYCDIPEILNYNINETKML</sequence>
<dbReference type="Gene3D" id="3.30.300.30">
    <property type="match status" value="1"/>
</dbReference>
<dbReference type="EC" id="6.2.1.16" evidence="2 7"/>
<gene>
    <name evidence="10" type="primary">AACS</name>
    <name evidence="10" type="ORF">NPIL_247231</name>
</gene>
<evidence type="ECO:0000256" key="2">
    <source>
        <dbReference type="ARBA" id="ARBA00012988"/>
    </source>
</evidence>
<comment type="catalytic activity">
    <reaction evidence="7">
        <text>acetoacetate + ATP + CoA = acetoacetyl-CoA + AMP + diphosphate</text>
        <dbReference type="Rhea" id="RHEA:16117"/>
        <dbReference type="ChEBI" id="CHEBI:13705"/>
        <dbReference type="ChEBI" id="CHEBI:30616"/>
        <dbReference type="ChEBI" id="CHEBI:33019"/>
        <dbReference type="ChEBI" id="CHEBI:57286"/>
        <dbReference type="ChEBI" id="CHEBI:57287"/>
        <dbReference type="ChEBI" id="CHEBI:456215"/>
        <dbReference type="EC" id="6.2.1.16"/>
    </reaction>
</comment>
<protein>
    <recommendedName>
        <fullName evidence="3 7">Acetoacetyl-CoA synthetase</fullName>
        <ecNumber evidence="2 7">6.2.1.16</ecNumber>
    </recommendedName>
</protein>
<dbReference type="InterPro" id="IPR042099">
    <property type="entry name" value="ANL_N_sf"/>
</dbReference>
<dbReference type="Pfam" id="PF00501">
    <property type="entry name" value="AMP-binding"/>
    <property type="match status" value="1"/>
</dbReference>